<gene>
    <name evidence="3" type="ORF">GBK04_21685</name>
</gene>
<proteinExistence type="predicted"/>
<dbReference type="RefSeq" id="WP_152763332.1">
    <property type="nucleotide sequence ID" value="NZ_WHLY01000002.1"/>
</dbReference>
<feature type="chain" id="PRO_5028862343" evidence="1">
    <location>
        <begin position="21"/>
        <end position="299"/>
    </location>
</feature>
<dbReference type="InterPro" id="IPR013022">
    <property type="entry name" value="Xyl_isomerase-like_TIM-brl"/>
</dbReference>
<keyword evidence="4" id="KW-1185">Reference proteome</keyword>
<name>A0A7C9FRA2_9BACT</name>
<dbReference type="EMBL" id="WHLY01000002">
    <property type="protein sequence ID" value="MPR35889.1"/>
    <property type="molecule type" value="Genomic_DNA"/>
</dbReference>
<protein>
    <submittedName>
        <fullName evidence="3">TIM barrel protein</fullName>
    </submittedName>
</protein>
<sequence length="299" mass="33538">MKKLFVLTLLLGLISNISFAQKGKPMFPPTDQEKLGMVSYTYRNSFSKDVGATLDTIKALGITNIEFSNLFKRTAKDIRALLDERGMKCTSFGVQYPDLENKIAEVGTNAKTLGAEFVRVAWVPHQGDFTLDMAKKTVDDFNKFGKTLKDDYGLAFTYHNHGYEFQPVPAEVASEVKGGNEKTLFDYIVQKTDPKYVNFEMDILWTFFPGQNPAEILKRYPNRFKLMHVKDLRKGVEGNLSGGTPVQNDVALGTGQLNLAEILKAADKTSIKYYYIEDESPSISTQVPISIAFLRGVKK</sequence>
<evidence type="ECO:0000256" key="1">
    <source>
        <dbReference type="SAM" id="SignalP"/>
    </source>
</evidence>
<dbReference type="PANTHER" id="PTHR12110">
    <property type="entry name" value="HYDROXYPYRUVATE ISOMERASE"/>
    <property type="match status" value="1"/>
</dbReference>
<dbReference type="Pfam" id="PF01261">
    <property type="entry name" value="AP_endonuc_2"/>
    <property type="match status" value="1"/>
</dbReference>
<keyword evidence="1" id="KW-0732">Signal</keyword>
<feature type="signal peptide" evidence="1">
    <location>
        <begin position="1"/>
        <end position="20"/>
    </location>
</feature>
<evidence type="ECO:0000313" key="4">
    <source>
        <dbReference type="Proteomes" id="UP000479293"/>
    </source>
</evidence>
<evidence type="ECO:0000259" key="2">
    <source>
        <dbReference type="Pfam" id="PF01261"/>
    </source>
</evidence>
<dbReference type="PANTHER" id="PTHR12110:SF41">
    <property type="entry name" value="INOSOSE DEHYDRATASE"/>
    <property type="match status" value="1"/>
</dbReference>
<dbReference type="AlphaFoldDB" id="A0A7C9FRA2"/>
<dbReference type="InterPro" id="IPR050312">
    <property type="entry name" value="IolE/XylAMocC-like"/>
</dbReference>
<reference evidence="3 4" key="1">
    <citation type="submission" date="2019-10" db="EMBL/GenBank/DDBJ databases">
        <title>Draft Genome Sequence of Cytophagaceae sp. SJW1-29.</title>
        <authorList>
            <person name="Choi A."/>
        </authorList>
    </citation>
    <scope>NUCLEOTIDE SEQUENCE [LARGE SCALE GENOMIC DNA]</scope>
    <source>
        <strain evidence="3 4">SJW1-29</strain>
    </source>
</reference>
<dbReference type="InterPro" id="IPR036237">
    <property type="entry name" value="Xyl_isomerase-like_sf"/>
</dbReference>
<comment type="caution">
    <text evidence="3">The sequence shown here is derived from an EMBL/GenBank/DDBJ whole genome shotgun (WGS) entry which is preliminary data.</text>
</comment>
<dbReference type="SUPFAM" id="SSF51658">
    <property type="entry name" value="Xylose isomerase-like"/>
    <property type="match status" value="1"/>
</dbReference>
<dbReference type="Gene3D" id="3.20.20.150">
    <property type="entry name" value="Divalent-metal-dependent TIM barrel enzymes"/>
    <property type="match status" value="1"/>
</dbReference>
<accession>A0A7C9FRA2</accession>
<evidence type="ECO:0000313" key="3">
    <source>
        <dbReference type="EMBL" id="MPR35889.1"/>
    </source>
</evidence>
<feature type="domain" description="Xylose isomerase-like TIM barrel" evidence="2">
    <location>
        <begin position="55"/>
        <end position="280"/>
    </location>
</feature>
<dbReference type="Proteomes" id="UP000479293">
    <property type="component" value="Unassembled WGS sequence"/>
</dbReference>
<organism evidence="3 4">
    <name type="scientific">Salmonirosea aquatica</name>
    <dbReference type="NCBI Taxonomy" id="2654236"/>
    <lineage>
        <taxon>Bacteria</taxon>
        <taxon>Pseudomonadati</taxon>
        <taxon>Bacteroidota</taxon>
        <taxon>Cytophagia</taxon>
        <taxon>Cytophagales</taxon>
        <taxon>Spirosomataceae</taxon>
        <taxon>Salmonirosea</taxon>
    </lineage>
</organism>